<feature type="transmembrane region" description="Helical" evidence="6">
    <location>
        <begin position="79"/>
        <end position="97"/>
    </location>
</feature>
<dbReference type="GO" id="GO:0015035">
    <property type="term" value="F:protein-disulfide reductase activity"/>
    <property type="evidence" value="ECO:0007669"/>
    <property type="project" value="InterPro"/>
</dbReference>
<evidence type="ECO:0000256" key="5">
    <source>
        <dbReference type="SAM" id="MobiDB-lite"/>
    </source>
</evidence>
<dbReference type="GO" id="GO:0016020">
    <property type="term" value="C:membrane"/>
    <property type="evidence" value="ECO:0007669"/>
    <property type="project" value="UniProtKB-SubCell"/>
</dbReference>
<dbReference type="InterPro" id="IPR003752">
    <property type="entry name" value="DiS_bond_form_DsbB/BdbC"/>
</dbReference>
<accession>A0A2P7QZI5</accession>
<dbReference type="Gene3D" id="1.20.1550.10">
    <property type="entry name" value="DsbB-like"/>
    <property type="match status" value="1"/>
</dbReference>
<feature type="transmembrane region" description="Helical" evidence="6">
    <location>
        <begin position="104"/>
        <end position="123"/>
    </location>
</feature>
<dbReference type="InterPro" id="IPR023380">
    <property type="entry name" value="DsbB-like_sf"/>
</dbReference>
<dbReference type="OrthoDB" id="9808637at2"/>
<protein>
    <submittedName>
        <fullName evidence="7">Disulfide bond formation protein B</fullName>
    </submittedName>
</protein>
<evidence type="ECO:0000313" key="7">
    <source>
        <dbReference type="EMBL" id="PSJ43377.1"/>
    </source>
</evidence>
<feature type="transmembrane region" description="Helical" evidence="6">
    <location>
        <begin position="173"/>
        <end position="192"/>
    </location>
</feature>
<keyword evidence="4 6" id="KW-0472">Membrane</keyword>
<keyword evidence="3 6" id="KW-1133">Transmembrane helix</keyword>
<comment type="caution">
    <text evidence="7">The sequence shown here is derived from an EMBL/GenBank/DDBJ whole genome shotgun (WGS) entry which is preliminary data.</text>
</comment>
<keyword evidence="8" id="KW-1185">Reference proteome</keyword>
<evidence type="ECO:0000256" key="2">
    <source>
        <dbReference type="ARBA" id="ARBA00022692"/>
    </source>
</evidence>
<dbReference type="GO" id="GO:0006457">
    <property type="term" value="P:protein folding"/>
    <property type="evidence" value="ECO:0007669"/>
    <property type="project" value="InterPro"/>
</dbReference>
<sequence>MRCRPSPALPGRVPQPRQQVRRRRAARVDRSRSGPEPVTALNQAKLLAVLVPGALLAGAYGSEIWGGLFPCEMCWWQRYAHFTALALGLLALAGARLPDGGRSLVWLAALAILTSGGIGAYHAGVEAGVFEGFTQCTSAAGGGSPADMLKSILDAPLIRCDQVQFEFLGISMAGWNAIISIGFALVILWLSFRKPRRSA</sequence>
<comment type="subcellular location">
    <subcellularLocation>
        <location evidence="1">Membrane</location>
        <topology evidence="1">Multi-pass membrane protein</topology>
    </subcellularLocation>
</comment>
<gene>
    <name evidence="7" type="ORF">C7I55_03165</name>
</gene>
<feature type="region of interest" description="Disordered" evidence="5">
    <location>
        <begin position="1"/>
        <end position="36"/>
    </location>
</feature>
<proteinExistence type="predicted"/>
<feature type="transmembrane region" description="Helical" evidence="6">
    <location>
        <begin position="46"/>
        <end position="67"/>
    </location>
</feature>
<evidence type="ECO:0000256" key="1">
    <source>
        <dbReference type="ARBA" id="ARBA00004141"/>
    </source>
</evidence>
<keyword evidence="2 6" id="KW-0812">Transmembrane</keyword>
<dbReference type="EMBL" id="PXYI01000001">
    <property type="protein sequence ID" value="PSJ43377.1"/>
    <property type="molecule type" value="Genomic_DNA"/>
</dbReference>
<evidence type="ECO:0000256" key="3">
    <source>
        <dbReference type="ARBA" id="ARBA00022989"/>
    </source>
</evidence>
<dbReference type="Pfam" id="PF02600">
    <property type="entry name" value="DsbB"/>
    <property type="match status" value="1"/>
</dbReference>
<reference evidence="7 8" key="1">
    <citation type="submission" date="2018-03" db="EMBL/GenBank/DDBJ databases">
        <title>The draft genome of Sphingosinicella sp. GL-C-18.</title>
        <authorList>
            <person name="Liu L."/>
            <person name="Li L."/>
            <person name="Liang L."/>
            <person name="Zhang X."/>
            <person name="Wang T."/>
        </authorList>
    </citation>
    <scope>NUCLEOTIDE SEQUENCE [LARGE SCALE GENOMIC DNA]</scope>
    <source>
        <strain evidence="7 8">GL-C-18</strain>
    </source>
</reference>
<dbReference type="Proteomes" id="UP000241167">
    <property type="component" value="Unassembled WGS sequence"/>
</dbReference>
<evidence type="ECO:0000256" key="4">
    <source>
        <dbReference type="ARBA" id="ARBA00023136"/>
    </source>
</evidence>
<evidence type="ECO:0000313" key="8">
    <source>
        <dbReference type="Proteomes" id="UP000241167"/>
    </source>
</evidence>
<evidence type="ECO:0000256" key="6">
    <source>
        <dbReference type="SAM" id="Phobius"/>
    </source>
</evidence>
<dbReference type="AlphaFoldDB" id="A0A2P7QZI5"/>
<name>A0A2P7QZI5_9SPHN</name>
<organism evidence="7 8">
    <name type="scientific">Allosphingosinicella deserti</name>
    <dbReference type="NCBI Taxonomy" id="2116704"/>
    <lineage>
        <taxon>Bacteria</taxon>
        <taxon>Pseudomonadati</taxon>
        <taxon>Pseudomonadota</taxon>
        <taxon>Alphaproteobacteria</taxon>
        <taxon>Sphingomonadales</taxon>
        <taxon>Sphingomonadaceae</taxon>
        <taxon>Allosphingosinicella</taxon>
    </lineage>
</organism>
<dbReference type="SUPFAM" id="SSF158442">
    <property type="entry name" value="DsbB-like"/>
    <property type="match status" value="1"/>
</dbReference>